<feature type="compositionally biased region" description="Polar residues" evidence="1">
    <location>
        <begin position="15"/>
        <end position="31"/>
    </location>
</feature>
<dbReference type="InterPro" id="IPR004158">
    <property type="entry name" value="DUF247_pln"/>
</dbReference>
<evidence type="ECO:0000313" key="4">
    <source>
        <dbReference type="Proteomes" id="UP001497444"/>
    </source>
</evidence>
<protein>
    <submittedName>
        <fullName evidence="3">Uncharacterized protein</fullName>
    </submittedName>
</protein>
<dbReference type="Proteomes" id="UP001497444">
    <property type="component" value="Chromosome 1"/>
</dbReference>
<organism evidence="3 4">
    <name type="scientific">Sphagnum jensenii</name>
    <dbReference type="NCBI Taxonomy" id="128206"/>
    <lineage>
        <taxon>Eukaryota</taxon>
        <taxon>Viridiplantae</taxon>
        <taxon>Streptophyta</taxon>
        <taxon>Embryophyta</taxon>
        <taxon>Bryophyta</taxon>
        <taxon>Sphagnophytina</taxon>
        <taxon>Sphagnopsida</taxon>
        <taxon>Sphagnales</taxon>
        <taxon>Sphagnaceae</taxon>
        <taxon>Sphagnum</taxon>
    </lineage>
</organism>
<feature type="transmembrane region" description="Helical" evidence="2">
    <location>
        <begin position="457"/>
        <end position="477"/>
    </location>
</feature>
<feature type="region of interest" description="Disordered" evidence="1">
    <location>
        <begin position="1"/>
        <end position="32"/>
    </location>
</feature>
<dbReference type="PANTHER" id="PTHR31549:SF25">
    <property type="entry name" value="PROTEIN, PUTATIVE (DUF247)-RELATED"/>
    <property type="match status" value="1"/>
</dbReference>
<sequence length="492" mass="56113">MEDILPDTDNIDIEGQTSNSVSHVSEGQGNSDTEEQIANFISEELTSQWFNEFKTTFQRHEVREVRDDVLVRKLPACYRVPLEQYTPKLWQFGLHNRDVLHPSESEDLKIALAAASELGPWDEVCASVVDDPVGVLRAYGLDHSEPKFSIRRMQCLLTLDALTTFLVFAKGTYRNIFDERTQIGARLTGLLKPSLEYYHLYTDLFLVDNQIPIALLRKVISPYYEKLIGPNSTLMGQQLMLDMILKDNASRMCRNIFVLTEDRSAKIQTAYPKGELENCPHILACVYRILCGKNLERRGAETTITIQSATALKKAGIQIKAIEGVLDEVAFRKRCLFLPIVKLYDLTESAFRNLAMHEVMQDYNSFKCPFGEYLRLMTDLIKEEGDAKHLIDCGVIQNELCTDNNAFQMWSSLQSDLYFDYNSEEYGDMVSEINKHCKSSLNVMRTEFYQLFCSRPWYVIGVITATIVTVGTCIQAYTSVIGSDKMQPHFPP</sequence>
<feature type="compositionally biased region" description="Acidic residues" evidence="1">
    <location>
        <begin position="1"/>
        <end position="12"/>
    </location>
</feature>
<dbReference type="EMBL" id="OZ020096">
    <property type="protein sequence ID" value="CAK9254949.1"/>
    <property type="molecule type" value="Genomic_DNA"/>
</dbReference>
<dbReference type="PANTHER" id="PTHR31549">
    <property type="entry name" value="PROTEIN, PUTATIVE (DUF247)-RELATED-RELATED"/>
    <property type="match status" value="1"/>
</dbReference>
<evidence type="ECO:0000256" key="1">
    <source>
        <dbReference type="SAM" id="MobiDB-lite"/>
    </source>
</evidence>
<accession>A0ABP0VKI6</accession>
<evidence type="ECO:0000313" key="3">
    <source>
        <dbReference type="EMBL" id="CAK9254949.1"/>
    </source>
</evidence>
<evidence type="ECO:0000256" key="2">
    <source>
        <dbReference type="SAM" id="Phobius"/>
    </source>
</evidence>
<keyword evidence="2" id="KW-1133">Transmembrane helix</keyword>
<gene>
    <name evidence="3" type="ORF">CSSPJE1EN1_LOCUS427</name>
</gene>
<reference evidence="3 4" key="1">
    <citation type="submission" date="2024-02" db="EMBL/GenBank/DDBJ databases">
        <authorList>
            <consortium name="ELIXIR-Norway"/>
            <consortium name="Elixir Norway"/>
        </authorList>
    </citation>
    <scope>NUCLEOTIDE SEQUENCE [LARGE SCALE GENOMIC DNA]</scope>
</reference>
<keyword evidence="4" id="KW-1185">Reference proteome</keyword>
<keyword evidence="2" id="KW-0472">Membrane</keyword>
<name>A0ABP0VKI6_9BRYO</name>
<keyword evidence="2" id="KW-0812">Transmembrane</keyword>
<proteinExistence type="predicted"/>
<dbReference type="Pfam" id="PF03140">
    <property type="entry name" value="DUF247"/>
    <property type="match status" value="1"/>
</dbReference>